<evidence type="ECO:0000313" key="4">
    <source>
        <dbReference type="Proteomes" id="UP001596413"/>
    </source>
</evidence>
<proteinExistence type="predicted"/>
<keyword evidence="4" id="KW-1185">Reference proteome</keyword>
<sequence>MSSAGEVVAAGSPRFTLHTLGWRAFQDLCAAVLREVWGQSVQAFADSNDGGRDGAFYGTWQPPTDLSGVRDVPPGSFVLQCKHTKKADATLAPSELEDEFDKVNALVKRGVCGTYVLLTNARVTGTSEEEIRRRLSVCGVAHPLVLDGQWLSDMIATHRRLRMFVPRVYGLGDLSQILDERAYAQASVLMASAPEQVATFVVTGAYRKAARALRDHGFVLLLGDPAVGKSVIALMLAISAADNWDCLAIKARTSEELVQRWNPHEKDQFFWLDDAFGAVRHEEHLTHAWARDLPHVMSSVKNGARVVLTSRSYIYNEARPLLKPYSYPLLHEQQVTVDVADLTREERQQILYNHLAAGDQPQDLRAQMKPHLEAASDAIPFRPEAARRLGLQAFTANLAMTQQGVTTFMAQSQQLLNDLYDQLDAHAHAALALAYATARDKALPGLPNPVLFDASDRDILERAGSTPAGVSKALAALAGTFLRLNTSSNGQEYWTFHHPTLREGFAGWLTTQPHLLPMVLIGMSDQALLSRTDCLSPSSTQRQGTLLRIPPSLYEEVAHRLAALRQQRRGPLEDWRQFHERKWAVQTYLAHDSSDGFLCAYVAADPQIYEELDQFDSPASYDKLTIVLSRLHQAHLLPEEFRQRAIHRMKELAVSSPDASWIEDHDWHLLLTDTDREAMFGNVLRKLVPHLQDRVEDWAAEFSGDGDDDPVENALRLYEQAFHERQDTETALRFDWAIDSYQQIRPASEDTANDWAPNTSSLHERMSQLRQRSGGRRSLFDDIDQ</sequence>
<evidence type="ECO:0000259" key="2">
    <source>
        <dbReference type="Pfam" id="PF20720"/>
    </source>
</evidence>
<dbReference type="RefSeq" id="WP_386413477.1">
    <property type="nucleotide sequence ID" value="NZ_JBHSZO010000009.1"/>
</dbReference>
<dbReference type="InterPro" id="IPR027417">
    <property type="entry name" value="P-loop_NTPase"/>
</dbReference>
<name>A0ABW2GBI9_9ACTN</name>
<comment type="caution">
    <text evidence="3">The sequence shown here is derived from an EMBL/GenBank/DDBJ whole genome shotgun (WGS) entry which is preliminary data.</text>
</comment>
<feature type="domain" description="Novel STAND NTPase 3" evidence="2">
    <location>
        <begin position="200"/>
        <end position="356"/>
    </location>
</feature>
<dbReference type="Pfam" id="PF20720">
    <property type="entry name" value="nSTAND3"/>
    <property type="match status" value="1"/>
</dbReference>
<dbReference type="InterPro" id="IPR049050">
    <property type="entry name" value="nSTAND3"/>
</dbReference>
<protein>
    <recommendedName>
        <fullName evidence="2">Novel STAND NTPase 3 domain-containing protein</fullName>
    </recommendedName>
</protein>
<evidence type="ECO:0000313" key="3">
    <source>
        <dbReference type="EMBL" id="MFC7218183.1"/>
    </source>
</evidence>
<dbReference type="Proteomes" id="UP001596413">
    <property type="component" value="Unassembled WGS sequence"/>
</dbReference>
<dbReference type="EMBL" id="JBHSZO010000009">
    <property type="protein sequence ID" value="MFC7218183.1"/>
    <property type="molecule type" value="Genomic_DNA"/>
</dbReference>
<accession>A0ABW2GBI9</accession>
<dbReference type="SUPFAM" id="SSF52540">
    <property type="entry name" value="P-loop containing nucleoside triphosphate hydrolases"/>
    <property type="match status" value="1"/>
</dbReference>
<evidence type="ECO:0000256" key="1">
    <source>
        <dbReference type="SAM" id="MobiDB-lite"/>
    </source>
</evidence>
<gene>
    <name evidence="3" type="ORF">ACFQLX_08385</name>
</gene>
<feature type="region of interest" description="Disordered" evidence="1">
    <location>
        <begin position="765"/>
        <end position="785"/>
    </location>
</feature>
<organism evidence="3 4">
    <name type="scientific">Streptomyces polyrhachis</name>
    <dbReference type="NCBI Taxonomy" id="1282885"/>
    <lineage>
        <taxon>Bacteria</taxon>
        <taxon>Bacillati</taxon>
        <taxon>Actinomycetota</taxon>
        <taxon>Actinomycetes</taxon>
        <taxon>Kitasatosporales</taxon>
        <taxon>Streptomycetaceae</taxon>
        <taxon>Streptomyces</taxon>
    </lineage>
</organism>
<reference evidence="4" key="1">
    <citation type="journal article" date="2019" name="Int. J. Syst. Evol. Microbiol.">
        <title>The Global Catalogue of Microorganisms (GCM) 10K type strain sequencing project: providing services to taxonomists for standard genome sequencing and annotation.</title>
        <authorList>
            <consortium name="The Broad Institute Genomics Platform"/>
            <consortium name="The Broad Institute Genome Sequencing Center for Infectious Disease"/>
            <person name="Wu L."/>
            <person name="Ma J."/>
        </authorList>
    </citation>
    <scope>NUCLEOTIDE SEQUENCE [LARGE SCALE GENOMIC DNA]</scope>
    <source>
        <strain evidence="4">CGMCC 1.13681</strain>
    </source>
</reference>